<evidence type="ECO:0000256" key="3">
    <source>
        <dbReference type="ARBA" id="ARBA00022989"/>
    </source>
</evidence>
<feature type="transmembrane region" description="Helical" evidence="6">
    <location>
        <begin position="366"/>
        <end position="386"/>
    </location>
</feature>
<evidence type="ECO:0000259" key="7">
    <source>
        <dbReference type="Pfam" id="PF00361"/>
    </source>
</evidence>
<feature type="transmembrane region" description="Helical" evidence="6">
    <location>
        <begin position="336"/>
        <end position="354"/>
    </location>
</feature>
<dbReference type="AlphaFoldDB" id="A0A849JSG1"/>
<feature type="domain" description="NADH:quinone oxidoreductase/Mrp antiporter transmembrane" evidence="7">
    <location>
        <begin position="134"/>
        <end position="412"/>
    </location>
</feature>
<feature type="transmembrane region" description="Helical" evidence="6">
    <location>
        <begin position="82"/>
        <end position="101"/>
    </location>
</feature>
<dbReference type="GO" id="GO:0016020">
    <property type="term" value="C:membrane"/>
    <property type="evidence" value="ECO:0007669"/>
    <property type="project" value="UniProtKB-SubCell"/>
</dbReference>
<evidence type="ECO:0000256" key="2">
    <source>
        <dbReference type="ARBA" id="ARBA00022692"/>
    </source>
</evidence>
<feature type="transmembrane region" description="Helical" evidence="6">
    <location>
        <begin position="113"/>
        <end position="130"/>
    </location>
</feature>
<dbReference type="RefSeq" id="WP_171245746.1">
    <property type="nucleotide sequence ID" value="NZ_JABFAJ010000003.1"/>
</dbReference>
<sequence length="649" mass="64150">MSAALLLVVLLPAVGGAALLLGRHRLDRVAAPAALGLGLVGAALAIAAATGRPTVSVPFLGSGAAAVADGADLALAVDGLSAVLTVTVAVVALIVTVHAAVDHEARTSRARFFGYWLLFVAAMQLTVTATTFPALMLGWEVMGATSYALIGFRWRLAGRTSAGTTALLTTRAADLGLYVAAGAVLAGSGSLGLSGLEGLPAPWAAVATTGVVVAALGKSAQLPLSGWLSAAMQGPSPVSALLHSATMVAAGGYLLLRVGPALADGAAPVVAWVGAATALALGLVAVAQTDLKQLLAASTAAQMGFVVLAAGAWAAGAGTGLLGGVEHLVAHAAVKAGLFVAAGIWLGALGTRALAELRGAGRRYPLVGAASVAAAAALAGVPPLSLWVTKDEILAGAEEAHLAGGAVLHVVALVAGALSAAYAAKIVAVVLAPGHPGDGSRAPRPAVAAALALAAAAVGLGAFALPAVRDGVARVLGAEPGPAPTPGALVLSGGLAVVVAAGVLWRPVLARVAERAPLTSWWAMPALLVTVGRGVRALARRVDRVDDGLDRLVHAVARAVLRLAGRVAVLDDSGIHRAVRRTAGLAVAGARRAAVLDDRRVDGAVRDVASGVARAGHAARRLQTGLLHQYYAQAAAGLGLLLLLLLLVR</sequence>
<dbReference type="InterPro" id="IPR001750">
    <property type="entry name" value="ND/Mrp_TM"/>
</dbReference>
<protein>
    <submittedName>
        <fullName evidence="8">NADH-quinone oxidoreductase subunit L</fullName>
    </submittedName>
</protein>
<dbReference type="EMBL" id="JABFAJ010000003">
    <property type="protein sequence ID" value="NNU26242.1"/>
    <property type="molecule type" value="Genomic_DNA"/>
</dbReference>
<feature type="transmembrane region" description="Helical" evidence="6">
    <location>
        <begin position="268"/>
        <end position="287"/>
    </location>
</feature>
<feature type="transmembrane region" description="Helical" evidence="6">
    <location>
        <begin position="630"/>
        <end position="648"/>
    </location>
</feature>
<dbReference type="PANTHER" id="PTHR42829">
    <property type="entry name" value="NADH-UBIQUINONE OXIDOREDUCTASE CHAIN 5"/>
    <property type="match status" value="1"/>
</dbReference>
<keyword evidence="9" id="KW-1185">Reference proteome</keyword>
<keyword evidence="4 6" id="KW-0472">Membrane</keyword>
<feature type="transmembrane region" description="Helical" evidence="6">
    <location>
        <begin position="446"/>
        <end position="468"/>
    </location>
</feature>
<evidence type="ECO:0000313" key="9">
    <source>
        <dbReference type="Proteomes" id="UP000557204"/>
    </source>
</evidence>
<dbReference type="GO" id="GO:0003954">
    <property type="term" value="F:NADH dehydrogenase activity"/>
    <property type="evidence" value="ECO:0007669"/>
    <property type="project" value="TreeGrafter"/>
</dbReference>
<dbReference type="Pfam" id="PF00361">
    <property type="entry name" value="Proton_antipo_M"/>
    <property type="match status" value="1"/>
</dbReference>
<evidence type="ECO:0000256" key="5">
    <source>
        <dbReference type="RuleBase" id="RU000320"/>
    </source>
</evidence>
<proteinExistence type="predicted"/>
<organism evidence="8 9">
    <name type="scientific">Isoptericola sediminis</name>
    <dbReference type="NCBI Taxonomy" id="2733572"/>
    <lineage>
        <taxon>Bacteria</taxon>
        <taxon>Bacillati</taxon>
        <taxon>Actinomycetota</taxon>
        <taxon>Actinomycetes</taxon>
        <taxon>Micrococcales</taxon>
        <taxon>Promicromonosporaceae</taxon>
        <taxon>Isoptericola</taxon>
    </lineage>
</organism>
<dbReference type="InterPro" id="IPR003945">
    <property type="entry name" value="NU5C-like"/>
</dbReference>
<dbReference type="PRINTS" id="PR01434">
    <property type="entry name" value="NADHDHGNASE5"/>
</dbReference>
<name>A0A849JSG1_9MICO</name>
<feature type="transmembrane region" description="Helical" evidence="6">
    <location>
        <begin position="488"/>
        <end position="509"/>
    </location>
</feature>
<evidence type="ECO:0000256" key="6">
    <source>
        <dbReference type="SAM" id="Phobius"/>
    </source>
</evidence>
<dbReference type="GO" id="GO:0008137">
    <property type="term" value="F:NADH dehydrogenase (ubiquinone) activity"/>
    <property type="evidence" value="ECO:0007669"/>
    <property type="project" value="InterPro"/>
</dbReference>
<evidence type="ECO:0000256" key="1">
    <source>
        <dbReference type="ARBA" id="ARBA00004127"/>
    </source>
</evidence>
<feature type="transmembrane region" description="Helical" evidence="6">
    <location>
        <begin position="32"/>
        <end position="50"/>
    </location>
</feature>
<dbReference type="GO" id="GO:0012505">
    <property type="term" value="C:endomembrane system"/>
    <property type="evidence" value="ECO:0007669"/>
    <property type="project" value="UniProtKB-SubCell"/>
</dbReference>
<dbReference type="GO" id="GO:0015990">
    <property type="term" value="P:electron transport coupled proton transport"/>
    <property type="evidence" value="ECO:0007669"/>
    <property type="project" value="TreeGrafter"/>
</dbReference>
<dbReference type="GO" id="GO:0042773">
    <property type="term" value="P:ATP synthesis coupled electron transport"/>
    <property type="evidence" value="ECO:0007669"/>
    <property type="project" value="InterPro"/>
</dbReference>
<evidence type="ECO:0000313" key="8">
    <source>
        <dbReference type="EMBL" id="NNU26242.1"/>
    </source>
</evidence>
<dbReference type="Gene3D" id="1.20.5.2700">
    <property type="match status" value="1"/>
</dbReference>
<keyword evidence="3 6" id="KW-1133">Transmembrane helix</keyword>
<reference evidence="8 9" key="1">
    <citation type="submission" date="2020-05" db="EMBL/GenBank/DDBJ databases">
        <title>Genome sequence of Isoptericola sp. JC619 isolated from Chilika lagoon, India.</title>
        <authorList>
            <person name="Kumar D."/>
            <person name="Appam K."/>
            <person name="Gandham S."/>
            <person name="Uppada J."/>
            <person name="Sasikala C."/>
            <person name="Venkata Ramana C."/>
        </authorList>
    </citation>
    <scope>NUCLEOTIDE SEQUENCE [LARGE SCALE GENOMIC DNA]</scope>
    <source>
        <strain evidence="8 9">JC619</strain>
    </source>
</reference>
<dbReference type="PANTHER" id="PTHR42829:SF2">
    <property type="entry name" value="NADH-UBIQUINONE OXIDOREDUCTASE CHAIN 5"/>
    <property type="match status" value="1"/>
</dbReference>
<feature type="transmembrane region" description="Helical" evidence="6">
    <location>
        <begin position="406"/>
        <end position="434"/>
    </location>
</feature>
<keyword evidence="2 5" id="KW-0812">Transmembrane</keyword>
<dbReference type="Proteomes" id="UP000557204">
    <property type="component" value="Unassembled WGS sequence"/>
</dbReference>
<comment type="caution">
    <text evidence="8">The sequence shown here is derived from an EMBL/GenBank/DDBJ whole genome shotgun (WGS) entry which is preliminary data.</text>
</comment>
<gene>
    <name evidence="8" type="ORF">HLI28_01615</name>
</gene>
<feature type="transmembrane region" description="Helical" evidence="6">
    <location>
        <begin position="294"/>
        <end position="316"/>
    </location>
</feature>
<accession>A0A849JSG1</accession>
<evidence type="ECO:0000256" key="4">
    <source>
        <dbReference type="ARBA" id="ARBA00023136"/>
    </source>
</evidence>
<comment type="subcellular location">
    <subcellularLocation>
        <location evidence="1">Endomembrane system</location>
        <topology evidence="1">Multi-pass membrane protein</topology>
    </subcellularLocation>
    <subcellularLocation>
        <location evidence="5">Membrane</location>
        <topology evidence="5">Multi-pass membrane protein</topology>
    </subcellularLocation>
</comment>